<feature type="domain" description="Zn(2)-C6 fungal-type" evidence="5">
    <location>
        <begin position="10"/>
        <end position="38"/>
    </location>
</feature>
<keyword evidence="7" id="KW-1185">Reference proteome</keyword>
<evidence type="ECO:0000259" key="5">
    <source>
        <dbReference type="PROSITE" id="PS50048"/>
    </source>
</evidence>
<dbReference type="CDD" id="cd00067">
    <property type="entry name" value="GAL4"/>
    <property type="match status" value="1"/>
</dbReference>
<dbReference type="PROSITE" id="PS50048">
    <property type="entry name" value="ZN2_CY6_FUNGAL_2"/>
    <property type="match status" value="1"/>
</dbReference>
<dbReference type="InterPro" id="IPR053178">
    <property type="entry name" value="Osmoadaptation_assoc"/>
</dbReference>
<protein>
    <recommendedName>
        <fullName evidence="5">Zn(2)-C6 fungal-type domain-containing protein</fullName>
    </recommendedName>
</protein>
<evidence type="ECO:0000256" key="1">
    <source>
        <dbReference type="ARBA" id="ARBA00023015"/>
    </source>
</evidence>
<dbReference type="Gene3D" id="4.10.240.10">
    <property type="entry name" value="Zn(2)-C6 fungal-type DNA-binding domain"/>
    <property type="match status" value="1"/>
</dbReference>
<accession>A0ABQ6WXM2</accession>
<name>A0ABQ6WXM2_9EURO</name>
<evidence type="ECO:0000256" key="4">
    <source>
        <dbReference type="ARBA" id="ARBA00023242"/>
    </source>
</evidence>
<dbReference type="SMART" id="SM00066">
    <property type="entry name" value="GAL4"/>
    <property type="match status" value="1"/>
</dbReference>
<evidence type="ECO:0000256" key="3">
    <source>
        <dbReference type="ARBA" id="ARBA00023163"/>
    </source>
</evidence>
<dbReference type="Proteomes" id="UP000325395">
    <property type="component" value="Unassembled WGS sequence"/>
</dbReference>
<dbReference type="Pfam" id="PF00172">
    <property type="entry name" value="Zn_clus"/>
    <property type="match status" value="1"/>
</dbReference>
<gene>
    <name evidence="6" type="ORF">BDV36DRAFT_31294</name>
</gene>
<evidence type="ECO:0000313" key="6">
    <source>
        <dbReference type="EMBL" id="KAE8421837.1"/>
    </source>
</evidence>
<keyword evidence="1" id="KW-0805">Transcription regulation</keyword>
<dbReference type="PANTHER" id="PTHR38111:SF2">
    <property type="entry name" value="FINGER DOMAIN PROTEIN, PUTATIVE (AFU_ORTHOLOGUE AFUA_1G01560)-RELATED"/>
    <property type="match status" value="1"/>
</dbReference>
<organism evidence="6 7">
    <name type="scientific">Aspergillus pseudocaelatus</name>
    <dbReference type="NCBI Taxonomy" id="1825620"/>
    <lineage>
        <taxon>Eukaryota</taxon>
        <taxon>Fungi</taxon>
        <taxon>Dikarya</taxon>
        <taxon>Ascomycota</taxon>
        <taxon>Pezizomycotina</taxon>
        <taxon>Eurotiomycetes</taxon>
        <taxon>Eurotiomycetidae</taxon>
        <taxon>Eurotiales</taxon>
        <taxon>Aspergillaceae</taxon>
        <taxon>Aspergillus</taxon>
        <taxon>Aspergillus subgen. Circumdati</taxon>
    </lineage>
</organism>
<proteinExistence type="predicted"/>
<dbReference type="InterPro" id="IPR001138">
    <property type="entry name" value="Zn2Cys6_DnaBD"/>
</dbReference>
<evidence type="ECO:0000256" key="2">
    <source>
        <dbReference type="ARBA" id="ARBA00023125"/>
    </source>
</evidence>
<keyword evidence="2" id="KW-0238">DNA-binding</keyword>
<evidence type="ECO:0000313" key="7">
    <source>
        <dbReference type="Proteomes" id="UP000325395"/>
    </source>
</evidence>
<dbReference type="PANTHER" id="PTHR38111">
    <property type="entry name" value="ZN(2)-C6 FUNGAL-TYPE DOMAIN-CONTAINING PROTEIN-RELATED"/>
    <property type="match status" value="1"/>
</dbReference>
<dbReference type="InterPro" id="IPR036864">
    <property type="entry name" value="Zn2-C6_fun-type_DNA-bd_sf"/>
</dbReference>
<keyword evidence="3" id="KW-0804">Transcription</keyword>
<sequence length="163" mass="18205">MVRSVTRSRDCAQCLRRKIKCDENRPECSQCRRIRKPCPGVYKGLFMVHSSRTVQGTRPSTELPSICTSGASFLAKPSYQPLFEQVLVSTFVASFSLSSSGQVSHDSWTKYLSSWITSSETLGWSIRATTLLFYAQKSNQEALYPCTSRPEILRCPLPPAAKG</sequence>
<keyword evidence="4" id="KW-0539">Nucleus</keyword>
<reference evidence="6 7" key="1">
    <citation type="submission" date="2019-04" db="EMBL/GenBank/DDBJ databases">
        <authorList>
            <consortium name="DOE Joint Genome Institute"/>
            <person name="Mondo S."/>
            <person name="Kjaerbolling I."/>
            <person name="Vesth T."/>
            <person name="Frisvad J.C."/>
            <person name="Nybo J.L."/>
            <person name="Theobald S."/>
            <person name="Kildgaard S."/>
            <person name="Isbrandt T."/>
            <person name="Kuo A."/>
            <person name="Sato A."/>
            <person name="Lyhne E.K."/>
            <person name="Kogle M.E."/>
            <person name="Wiebenga A."/>
            <person name="Kun R.S."/>
            <person name="Lubbers R.J."/>
            <person name="Makela M.R."/>
            <person name="Barry K."/>
            <person name="Chovatia M."/>
            <person name="Clum A."/>
            <person name="Daum C."/>
            <person name="Haridas S."/>
            <person name="He G."/>
            <person name="LaButti K."/>
            <person name="Lipzen A."/>
            <person name="Riley R."/>
            <person name="Salamov A."/>
            <person name="Simmons B.A."/>
            <person name="Magnuson J.K."/>
            <person name="Henrissat B."/>
            <person name="Mortensen U.H."/>
            <person name="Larsen T.O."/>
            <person name="Devries R.P."/>
            <person name="Grigoriev I.V."/>
            <person name="Machida M."/>
            <person name="Baker S.E."/>
            <person name="Andersen M.R."/>
            <person name="Cantor M.N."/>
            <person name="Hua S.X."/>
        </authorList>
    </citation>
    <scope>NUCLEOTIDE SEQUENCE [LARGE SCALE GENOMIC DNA]</scope>
    <source>
        <strain evidence="6 7">CBS 117616</strain>
    </source>
</reference>
<dbReference type="EMBL" id="ML735698">
    <property type="protein sequence ID" value="KAE8421837.1"/>
    <property type="molecule type" value="Genomic_DNA"/>
</dbReference>
<dbReference type="SUPFAM" id="SSF57701">
    <property type="entry name" value="Zn2/Cys6 DNA-binding domain"/>
    <property type="match status" value="1"/>
</dbReference>